<keyword evidence="2" id="KW-1185">Reference proteome</keyword>
<dbReference type="KEGG" id="tbl:TBLA_0B04320"/>
<dbReference type="GO" id="GO:0016567">
    <property type="term" value="P:protein ubiquitination"/>
    <property type="evidence" value="ECO:0007669"/>
    <property type="project" value="EnsemblFungi"/>
</dbReference>
<dbReference type="FunCoup" id="I2GYR7">
    <property type="interactions" value="36"/>
</dbReference>
<dbReference type="GO" id="GO:0006611">
    <property type="term" value="P:protein export from nucleus"/>
    <property type="evidence" value="ECO:0007669"/>
    <property type="project" value="EnsemblFungi"/>
</dbReference>
<dbReference type="GeneID" id="14493795"/>
<dbReference type="RefSeq" id="XP_004178788.1">
    <property type="nucleotide sequence ID" value="XM_004178740.1"/>
</dbReference>
<protein>
    <submittedName>
        <fullName evidence="1">Uncharacterized protein</fullName>
    </submittedName>
</protein>
<dbReference type="Proteomes" id="UP000002866">
    <property type="component" value="Chromosome 2"/>
</dbReference>
<dbReference type="OrthoDB" id="4064925at2759"/>
<dbReference type="eggNOG" id="ENOG502S1UD">
    <property type="taxonomic scope" value="Eukaryota"/>
</dbReference>
<proteinExistence type="predicted"/>
<dbReference type="GO" id="GO:0005634">
    <property type="term" value="C:nucleus"/>
    <property type="evidence" value="ECO:0007669"/>
    <property type="project" value="EnsemblFungi"/>
</dbReference>
<dbReference type="EMBL" id="HE806317">
    <property type="protein sequence ID" value="CCH59269.1"/>
    <property type="molecule type" value="Genomic_DNA"/>
</dbReference>
<organism evidence="1 2">
    <name type="scientific">Henningerozyma blattae (strain ATCC 34711 / CBS 6284 / DSM 70876 / NBRC 10599 / NRRL Y-10934 / UCD 77-7)</name>
    <name type="common">Yeast</name>
    <name type="synonym">Tetrapisispora blattae</name>
    <dbReference type="NCBI Taxonomy" id="1071380"/>
    <lineage>
        <taxon>Eukaryota</taxon>
        <taxon>Fungi</taxon>
        <taxon>Dikarya</taxon>
        <taxon>Ascomycota</taxon>
        <taxon>Saccharomycotina</taxon>
        <taxon>Saccharomycetes</taxon>
        <taxon>Saccharomycetales</taxon>
        <taxon>Saccharomycetaceae</taxon>
        <taxon>Henningerozyma</taxon>
    </lineage>
</organism>
<dbReference type="HOGENOM" id="CLU_085772_0_0_1"/>
<reference evidence="1 2" key="1">
    <citation type="journal article" date="2011" name="Proc. Natl. Acad. Sci. U.S.A.">
        <title>Evolutionary erosion of yeast sex chromosomes by mating-type switching accidents.</title>
        <authorList>
            <person name="Gordon J.L."/>
            <person name="Armisen D."/>
            <person name="Proux-Wera E."/>
            <person name="Oheigeartaigh S.S."/>
            <person name="Byrne K.P."/>
            <person name="Wolfe K.H."/>
        </authorList>
    </citation>
    <scope>NUCLEOTIDE SEQUENCE [LARGE SCALE GENOMIC DNA]</scope>
    <source>
        <strain evidence="2">ATCC 34711 / CBS 6284 / DSM 70876 / NBRC 10599 / NRRL Y-10934 / UCD 77-7</strain>
    </source>
</reference>
<sequence length="270" mass="31469">MNNIARKLLREWKYLIRHSPESQKLFFLKPQDSDIHLWHLVLSHPQTGMEIYLVLYINIDELRDIKRNNFNSHGHAFNNNGVNSNSIIMRCITPNLICPINKNISVTHLRVLLKENGFNGLIHFLWSKFFDPINDTRFCTNNNIQKLCKLGYIWNRTMSRSFRSLFPEIIGTLQQGDYLFVKEYSKRLRMDINNDIFGTCNVSTDYNNDINTSTMNTSIEIPCLSTNPSDILACDSTPSQPLFSNNFGQKRLQHDDSTNTFNKNKRSRNS</sequence>
<name>I2GYR7_HENB6</name>
<dbReference type="AlphaFoldDB" id="I2GYR7"/>
<evidence type="ECO:0000313" key="1">
    <source>
        <dbReference type="EMBL" id="CCH59269.1"/>
    </source>
</evidence>
<gene>
    <name evidence="1" type="primary">TBLA0B04320</name>
    <name evidence="1" type="ORF">TBLA_0B04320</name>
</gene>
<evidence type="ECO:0000313" key="2">
    <source>
        <dbReference type="Proteomes" id="UP000002866"/>
    </source>
</evidence>
<accession>I2GYR7</accession>
<dbReference type="InParanoid" id="I2GYR7"/>